<dbReference type="GO" id="GO:0016787">
    <property type="term" value="F:hydrolase activity"/>
    <property type="evidence" value="ECO:0007669"/>
    <property type="project" value="UniProtKB-UniRule"/>
</dbReference>
<gene>
    <name evidence="4" type="ORF">LZ11_01931</name>
</gene>
<dbReference type="AlphaFoldDB" id="A0A5S5AN95"/>
<comment type="similarity">
    <text evidence="1 2">Belongs to the metallophosphoesterase superfamily. YfcE family.</text>
</comment>
<dbReference type="InterPro" id="IPR029052">
    <property type="entry name" value="Metallo-depent_PP-like"/>
</dbReference>
<dbReference type="Proteomes" id="UP000322294">
    <property type="component" value="Unassembled WGS sequence"/>
</dbReference>
<reference evidence="4 5" key="1">
    <citation type="submission" date="2019-07" db="EMBL/GenBank/DDBJ databases">
        <title>Genomic Encyclopedia of Type Strains, Phase I: the one thousand microbial genomes (KMG-I) project.</title>
        <authorList>
            <person name="Kyrpides N."/>
        </authorList>
    </citation>
    <scope>NUCLEOTIDE SEQUENCE [LARGE SCALE GENOMIC DNA]</scope>
    <source>
        <strain evidence="4 5">DSM 16647</strain>
    </source>
</reference>
<dbReference type="PANTHER" id="PTHR11124">
    <property type="entry name" value="VACUOLAR SORTING PROTEIN VPS29"/>
    <property type="match status" value="1"/>
</dbReference>
<dbReference type="CDD" id="cd00841">
    <property type="entry name" value="MPP_YfcE"/>
    <property type="match status" value="1"/>
</dbReference>
<proteinExistence type="inferred from homology"/>
<dbReference type="NCBIfam" id="TIGR00040">
    <property type="entry name" value="yfcE"/>
    <property type="match status" value="1"/>
</dbReference>
<dbReference type="InterPro" id="IPR000979">
    <property type="entry name" value="Phosphodiesterase_MJ0936/Vps29"/>
</dbReference>
<dbReference type="Pfam" id="PF12850">
    <property type="entry name" value="Metallophos_2"/>
    <property type="match status" value="1"/>
</dbReference>
<dbReference type="OrthoDB" id="9800565at2"/>
<comment type="caution">
    <text evidence="4">The sequence shown here is derived from an EMBL/GenBank/DDBJ whole genome shotgun (WGS) entry which is preliminary data.</text>
</comment>
<comment type="cofactor">
    <cofactor evidence="2">
        <name>a divalent metal cation</name>
        <dbReference type="ChEBI" id="CHEBI:60240"/>
    </cofactor>
</comment>
<evidence type="ECO:0000256" key="2">
    <source>
        <dbReference type="RuleBase" id="RU362039"/>
    </source>
</evidence>
<dbReference type="InterPro" id="IPR024654">
    <property type="entry name" value="Calcineurin-like_PHP_lpxH"/>
</dbReference>
<name>A0A5S5AN95_9FIRM</name>
<feature type="domain" description="Calcineurin-like phosphoesterase" evidence="3">
    <location>
        <begin position="1"/>
        <end position="147"/>
    </location>
</feature>
<dbReference type="SUPFAM" id="SSF56300">
    <property type="entry name" value="Metallo-dependent phosphatases"/>
    <property type="match status" value="1"/>
</dbReference>
<evidence type="ECO:0000313" key="4">
    <source>
        <dbReference type="EMBL" id="TYP51328.1"/>
    </source>
</evidence>
<dbReference type="InterPro" id="IPR041802">
    <property type="entry name" value="MPP_YfcE"/>
</dbReference>
<dbReference type="EMBL" id="VNHO01000023">
    <property type="protein sequence ID" value="TYP51328.1"/>
    <property type="molecule type" value="Genomic_DNA"/>
</dbReference>
<dbReference type="EC" id="3.1.4.-" evidence="2"/>
<protein>
    <recommendedName>
        <fullName evidence="2">Phosphoesterase</fullName>
        <ecNumber evidence="2">3.1.4.-</ecNumber>
    </recommendedName>
</protein>
<dbReference type="Gene3D" id="3.60.21.10">
    <property type="match status" value="1"/>
</dbReference>
<organism evidence="4 5">
    <name type="scientific">Thermosediminibacter litoriperuensis</name>
    <dbReference type="NCBI Taxonomy" id="291989"/>
    <lineage>
        <taxon>Bacteria</taxon>
        <taxon>Bacillati</taxon>
        <taxon>Bacillota</taxon>
        <taxon>Clostridia</taxon>
        <taxon>Thermosediminibacterales</taxon>
        <taxon>Thermosediminibacteraceae</taxon>
        <taxon>Thermosediminibacter</taxon>
    </lineage>
</organism>
<dbReference type="GO" id="GO:0046872">
    <property type="term" value="F:metal ion binding"/>
    <property type="evidence" value="ECO:0007669"/>
    <property type="project" value="UniProtKB-KW"/>
</dbReference>
<evidence type="ECO:0000256" key="1">
    <source>
        <dbReference type="ARBA" id="ARBA00008950"/>
    </source>
</evidence>
<evidence type="ECO:0000313" key="5">
    <source>
        <dbReference type="Proteomes" id="UP000322294"/>
    </source>
</evidence>
<dbReference type="RefSeq" id="WP_148867630.1">
    <property type="nucleotide sequence ID" value="NZ_VNHO01000023.1"/>
</dbReference>
<keyword evidence="2" id="KW-0479">Metal-binding</keyword>
<evidence type="ECO:0000259" key="3">
    <source>
        <dbReference type="Pfam" id="PF12850"/>
    </source>
</evidence>
<sequence>MRIGVLSDTHGLLHFIEKAVKVMEPVDLILHAGDVSADADFLREAYNYRVYGVSGNCDTGSEYPGERLIELEGKKILLTHGHGYRVKYGYERLLARAKELFADAVVFGHTHCPENTRVGNVLIFNPGSPALPRCGAGRTFGVLEIRDGDIRGCIMEL</sequence>
<accession>A0A5S5AN95</accession>
<keyword evidence="5" id="KW-1185">Reference proteome</keyword>